<dbReference type="Proteomes" id="UP000006228">
    <property type="component" value="Unassembled WGS sequence"/>
</dbReference>
<organism evidence="2 3">
    <name type="scientific">Vibrio sinaloensis DSM 21326</name>
    <dbReference type="NCBI Taxonomy" id="945550"/>
    <lineage>
        <taxon>Bacteria</taxon>
        <taxon>Pseudomonadati</taxon>
        <taxon>Pseudomonadota</taxon>
        <taxon>Gammaproteobacteria</taxon>
        <taxon>Vibrionales</taxon>
        <taxon>Vibrionaceae</taxon>
        <taxon>Vibrio</taxon>
        <taxon>Vibrio oreintalis group</taxon>
    </lineage>
</organism>
<feature type="transmembrane region" description="Helical" evidence="1">
    <location>
        <begin position="97"/>
        <end position="117"/>
    </location>
</feature>
<feature type="transmembrane region" description="Helical" evidence="1">
    <location>
        <begin position="12"/>
        <end position="33"/>
    </location>
</feature>
<gene>
    <name evidence="2" type="ORF">VISI1226_00315</name>
</gene>
<dbReference type="EMBL" id="AEVT01000058">
    <property type="protein sequence ID" value="EGA70462.1"/>
    <property type="molecule type" value="Genomic_DNA"/>
</dbReference>
<proteinExistence type="predicted"/>
<keyword evidence="1" id="KW-0472">Membrane</keyword>
<sequence length="118" mass="12773">MELGSTIKFALFGNTIALAIIFAIESSTSFFGIKYPSDYAFFVLMLLWGSAALLYMYPPGSSGGLTSETGSTLETPVETEEALDVDEKRFDANTITCLKLLVSGAPALLFCIVNHFIK</sequence>
<evidence type="ECO:0000256" key="1">
    <source>
        <dbReference type="SAM" id="Phobius"/>
    </source>
</evidence>
<protein>
    <submittedName>
        <fullName evidence="2">Uncharacterized protein</fullName>
    </submittedName>
</protein>
<keyword evidence="1" id="KW-1133">Transmembrane helix</keyword>
<evidence type="ECO:0000313" key="3">
    <source>
        <dbReference type="Proteomes" id="UP000006228"/>
    </source>
</evidence>
<feature type="transmembrane region" description="Helical" evidence="1">
    <location>
        <begin position="39"/>
        <end position="57"/>
    </location>
</feature>
<accession>E8M612</accession>
<dbReference type="GeneID" id="95569040"/>
<name>E8M612_PHOS4</name>
<keyword evidence="1" id="KW-0812">Transmembrane</keyword>
<dbReference type="AlphaFoldDB" id="E8M612"/>
<dbReference type="RefSeq" id="WP_008076383.1">
    <property type="nucleotide sequence ID" value="NZ_AEVT01000058.1"/>
</dbReference>
<dbReference type="OrthoDB" id="5878585at2"/>
<reference evidence="2 3" key="1">
    <citation type="journal article" date="2012" name="Int. J. Syst. Evol. Microbiol.">
        <title>Vibrio caribbeanicus sp. nov., isolated from the marine sponge Scleritoderma cyanea.</title>
        <authorList>
            <person name="Hoffmann M."/>
            <person name="Monday S.R."/>
            <person name="Allard M.W."/>
            <person name="Strain E.A."/>
            <person name="Whittaker P."/>
            <person name="Naum M."/>
            <person name="McCarthy P.J."/>
            <person name="Lopez J.V."/>
            <person name="Fischer M."/>
            <person name="Brown E.W."/>
        </authorList>
    </citation>
    <scope>NUCLEOTIDE SEQUENCE [LARGE SCALE GENOMIC DNA]</scope>
    <source>
        <strain evidence="3">DSMZ 21326</strain>
    </source>
</reference>
<comment type="caution">
    <text evidence="2">The sequence shown here is derived from an EMBL/GenBank/DDBJ whole genome shotgun (WGS) entry which is preliminary data.</text>
</comment>
<evidence type="ECO:0000313" key="2">
    <source>
        <dbReference type="EMBL" id="EGA70462.1"/>
    </source>
</evidence>